<dbReference type="InterPro" id="IPR038107">
    <property type="entry name" value="Glycos_transf_N_sf"/>
</dbReference>
<name>A0ABW3ZLY7_9RHOB</name>
<keyword evidence="11" id="KW-1185">Reference proteome</keyword>
<dbReference type="RefSeq" id="WP_386805049.1">
    <property type="nucleotide sequence ID" value="NZ_JBHTMU010000031.1"/>
</dbReference>
<keyword evidence="8" id="KW-0472">Membrane</keyword>
<keyword evidence="5 8" id="KW-0808">Transferase</keyword>
<dbReference type="Gene3D" id="3.40.50.11720">
    <property type="entry name" value="3-Deoxy-D-manno-octulosonic-acid transferase, N-terminal domain"/>
    <property type="match status" value="1"/>
</dbReference>
<evidence type="ECO:0000256" key="1">
    <source>
        <dbReference type="ARBA" id="ARBA00003394"/>
    </source>
</evidence>
<gene>
    <name evidence="10" type="ORF">ACFQ4E_15315</name>
</gene>
<keyword evidence="8" id="KW-1003">Cell membrane</keyword>
<evidence type="ECO:0000256" key="8">
    <source>
        <dbReference type="RuleBase" id="RU365103"/>
    </source>
</evidence>
<comment type="caution">
    <text evidence="10">The sequence shown here is derived from an EMBL/GenBank/DDBJ whole genome shotgun (WGS) entry which is preliminary data.</text>
</comment>
<dbReference type="Gene3D" id="3.40.50.2000">
    <property type="entry name" value="Glycogen Phosphorylase B"/>
    <property type="match status" value="1"/>
</dbReference>
<accession>A0ABW3ZLY7</accession>
<evidence type="ECO:0000256" key="7">
    <source>
        <dbReference type="ARBA" id="ARBA00049183"/>
    </source>
</evidence>
<evidence type="ECO:0000313" key="11">
    <source>
        <dbReference type="Proteomes" id="UP001597135"/>
    </source>
</evidence>
<evidence type="ECO:0000256" key="3">
    <source>
        <dbReference type="ARBA" id="ARBA00012621"/>
    </source>
</evidence>
<evidence type="ECO:0000259" key="9">
    <source>
        <dbReference type="Pfam" id="PF04413"/>
    </source>
</evidence>
<dbReference type="Pfam" id="PF04413">
    <property type="entry name" value="Glycos_transf_N"/>
    <property type="match status" value="1"/>
</dbReference>
<evidence type="ECO:0000313" key="10">
    <source>
        <dbReference type="EMBL" id="MFD1343795.1"/>
    </source>
</evidence>
<protein>
    <recommendedName>
        <fullName evidence="4 8">3-deoxy-D-manno-octulosonic acid transferase</fullName>
        <shortName evidence="8">Kdo transferase</shortName>
        <ecNumber evidence="3 8">2.4.99.12</ecNumber>
    </recommendedName>
    <alternativeName>
        <fullName evidence="6 8">Lipid IV(A) 3-deoxy-D-manno-octulosonic acid transferase</fullName>
    </alternativeName>
</protein>
<feature type="domain" description="3-deoxy-D-manno-octulosonic-acid transferase N-terminal" evidence="9">
    <location>
        <begin position="22"/>
        <end position="190"/>
    </location>
</feature>
<organism evidence="10 11">
    <name type="scientific">Litorisediminicola beolgyonensis</name>
    <dbReference type="NCBI Taxonomy" id="1173614"/>
    <lineage>
        <taxon>Bacteria</taxon>
        <taxon>Pseudomonadati</taxon>
        <taxon>Pseudomonadota</taxon>
        <taxon>Alphaproteobacteria</taxon>
        <taxon>Rhodobacterales</taxon>
        <taxon>Paracoccaceae</taxon>
        <taxon>Litorisediminicola</taxon>
    </lineage>
</organism>
<dbReference type="PANTHER" id="PTHR42755">
    <property type="entry name" value="3-DEOXY-MANNO-OCTULOSONATE CYTIDYLYLTRANSFERASE"/>
    <property type="match status" value="1"/>
</dbReference>
<comment type="catalytic activity">
    <reaction evidence="7 8">
        <text>lipid IVA (E. coli) + CMP-3-deoxy-beta-D-manno-octulosonate = alpha-Kdo-(2-&gt;6)-lipid IVA (E. coli) + CMP + H(+)</text>
        <dbReference type="Rhea" id="RHEA:28066"/>
        <dbReference type="ChEBI" id="CHEBI:15378"/>
        <dbReference type="ChEBI" id="CHEBI:58603"/>
        <dbReference type="ChEBI" id="CHEBI:60364"/>
        <dbReference type="ChEBI" id="CHEBI:60377"/>
        <dbReference type="ChEBI" id="CHEBI:85987"/>
        <dbReference type="EC" id="2.4.99.12"/>
    </reaction>
</comment>
<evidence type="ECO:0000256" key="2">
    <source>
        <dbReference type="ARBA" id="ARBA00004713"/>
    </source>
</evidence>
<dbReference type="InterPro" id="IPR007507">
    <property type="entry name" value="Glycos_transf_N"/>
</dbReference>
<comment type="subcellular location">
    <subcellularLocation>
        <location evidence="8">Cell membrane</location>
    </subcellularLocation>
</comment>
<evidence type="ECO:0000256" key="5">
    <source>
        <dbReference type="ARBA" id="ARBA00022679"/>
    </source>
</evidence>
<sequence length="399" mass="43425">MFAYRLLLTLAAPLLLWKARGQWRERLGLETTRAARPHLWLHAASNGELASARPVIAALQEARPDLPLFVTCNSETGVALAREMGFEARLAPIDLSGPTRRVLSRWRVAAHLTMESELWPNRIRLTRGPVIALGARMTEKSARLWRRLPGTARASLGRIALLSAQEPASLARFRALGLPEQAAGPVTDLKALVSLPDLAPDRMLEEAFRRGRTWLAASTHDGEERIVLDAFRQARKSEPGLRLILAPRHPRRGDEIADLVRGAGLMLARRSTGDAPGQAAVYLADTMGEMVLWYRLAGRVFVGGTMADVGGHTPYEPARFACALIHGPDIGKNAAPFARLHEADAAIRVETAEALAQALRRLSDPARQTEMGEAGRAALAGAADLDALMARLLPLLPET</sequence>
<proteinExistence type="inferred from homology"/>
<dbReference type="Proteomes" id="UP001597135">
    <property type="component" value="Unassembled WGS sequence"/>
</dbReference>
<dbReference type="GO" id="GO:0016740">
    <property type="term" value="F:transferase activity"/>
    <property type="evidence" value="ECO:0007669"/>
    <property type="project" value="UniProtKB-KW"/>
</dbReference>
<keyword evidence="8" id="KW-0448">Lipopolysaccharide biosynthesis</keyword>
<comment type="function">
    <text evidence="1 8">Involved in lipopolysaccharide (LPS) biosynthesis. Catalyzes the transfer of 3-deoxy-D-manno-octulosonate (Kdo) residue(s) from CMP-Kdo to lipid IV(A), the tetraacyldisaccharide-1,4'-bisphosphate precursor of lipid A.</text>
</comment>
<comment type="similarity">
    <text evidence="8">Belongs to the glycosyltransferase group 1 family.</text>
</comment>
<dbReference type="SUPFAM" id="SSF53756">
    <property type="entry name" value="UDP-Glycosyltransferase/glycogen phosphorylase"/>
    <property type="match status" value="1"/>
</dbReference>
<reference evidence="11" key="1">
    <citation type="journal article" date="2019" name="Int. J. Syst. Evol. Microbiol.">
        <title>The Global Catalogue of Microorganisms (GCM) 10K type strain sequencing project: providing services to taxonomists for standard genome sequencing and annotation.</title>
        <authorList>
            <consortium name="The Broad Institute Genomics Platform"/>
            <consortium name="The Broad Institute Genome Sequencing Center for Infectious Disease"/>
            <person name="Wu L."/>
            <person name="Ma J."/>
        </authorList>
    </citation>
    <scope>NUCLEOTIDE SEQUENCE [LARGE SCALE GENOMIC DNA]</scope>
    <source>
        <strain evidence="11">CCUG 62953</strain>
    </source>
</reference>
<dbReference type="EC" id="2.4.99.12" evidence="3 8"/>
<evidence type="ECO:0000256" key="4">
    <source>
        <dbReference type="ARBA" id="ARBA00019077"/>
    </source>
</evidence>
<evidence type="ECO:0000256" key="6">
    <source>
        <dbReference type="ARBA" id="ARBA00031445"/>
    </source>
</evidence>
<comment type="pathway">
    <text evidence="2 8">Bacterial outer membrane biogenesis; LPS core biosynthesis.</text>
</comment>
<dbReference type="InterPro" id="IPR039901">
    <property type="entry name" value="Kdotransferase"/>
</dbReference>
<dbReference type="PANTHER" id="PTHR42755:SF1">
    <property type="entry name" value="3-DEOXY-D-MANNO-OCTULOSONIC ACID TRANSFERASE, MITOCHONDRIAL-RELATED"/>
    <property type="match status" value="1"/>
</dbReference>
<dbReference type="EMBL" id="JBHTMU010000031">
    <property type="protein sequence ID" value="MFD1343795.1"/>
    <property type="molecule type" value="Genomic_DNA"/>
</dbReference>